<name>A0A1H0GTA1_9ACTN</name>
<feature type="compositionally biased region" description="Acidic residues" evidence="1">
    <location>
        <begin position="236"/>
        <end position="247"/>
    </location>
</feature>
<evidence type="ECO:0000313" key="3">
    <source>
        <dbReference type="Proteomes" id="UP000199088"/>
    </source>
</evidence>
<protein>
    <recommendedName>
        <fullName evidence="4">Tetratricopeptide repeat-containing protein</fullName>
    </recommendedName>
</protein>
<organism evidence="2 3">
    <name type="scientific">Klenkia soli</name>
    <dbReference type="NCBI Taxonomy" id="1052260"/>
    <lineage>
        <taxon>Bacteria</taxon>
        <taxon>Bacillati</taxon>
        <taxon>Actinomycetota</taxon>
        <taxon>Actinomycetes</taxon>
        <taxon>Geodermatophilales</taxon>
        <taxon>Geodermatophilaceae</taxon>
        <taxon>Klenkia</taxon>
    </lineage>
</organism>
<evidence type="ECO:0008006" key="4">
    <source>
        <dbReference type="Google" id="ProtNLM"/>
    </source>
</evidence>
<dbReference type="STRING" id="1052260.SAMN05660199_01352"/>
<reference evidence="3" key="1">
    <citation type="submission" date="2016-10" db="EMBL/GenBank/DDBJ databases">
        <authorList>
            <person name="Varghese N."/>
            <person name="Submissions S."/>
        </authorList>
    </citation>
    <scope>NUCLEOTIDE SEQUENCE [LARGE SCALE GENOMIC DNA]</scope>
    <source>
        <strain evidence="3">DSM 45843</strain>
    </source>
</reference>
<evidence type="ECO:0000256" key="1">
    <source>
        <dbReference type="SAM" id="MobiDB-lite"/>
    </source>
</evidence>
<keyword evidence="3" id="KW-1185">Reference proteome</keyword>
<feature type="compositionally biased region" description="Low complexity" evidence="1">
    <location>
        <begin position="271"/>
        <end position="286"/>
    </location>
</feature>
<feature type="region of interest" description="Disordered" evidence="1">
    <location>
        <begin position="236"/>
        <end position="359"/>
    </location>
</feature>
<dbReference type="SUPFAM" id="SSF48452">
    <property type="entry name" value="TPR-like"/>
    <property type="match status" value="1"/>
</dbReference>
<dbReference type="Gene3D" id="1.25.40.10">
    <property type="entry name" value="Tetratricopeptide repeat domain"/>
    <property type="match status" value="1"/>
</dbReference>
<sequence>MVDERRASGPPIPEWADPQQLDAPVRRALRGLESRNAGVVGQHLAAAGGLLDEDPAAALLHAQAARERASRIAVVREAVGVAAYHSGDFAEAARELRAYRRMSGDDSYRAVLADCERALGRPDVALRLVGEALTDGPAAEEVVELRLVEAGARQDLGELPAAALVLEAALGGRPTPDQLTSGDLGQLRLATAYADLLVARGDEQQAHIWFEAVMAADLDDETGVAARFDDVDIEDDAEDDAEADAEADLAGHDLGQGVPGSDDDVEDDHSAAPADPDAAGDGSVDVSAEEAGIGADYDPDEQDVEDEVAELLGEIPSPGFSDGQTAEPVTQVPPRPLPADQSGLFAAPGERPQHDAPTD</sequence>
<proteinExistence type="predicted"/>
<accession>A0A1H0GTA1</accession>
<dbReference type="EMBL" id="FNIR01000003">
    <property type="protein sequence ID" value="SDO10296.1"/>
    <property type="molecule type" value="Genomic_DNA"/>
</dbReference>
<dbReference type="AlphaFoldDB" id="A0A1H0GTA1"/>
<dbReference type="InterPro" id="IPR011990">
    <property type="entry name" value="TPR-like_helical_dom_sf"/>
</dbReference>
<evidence type="ECO:0000313" key="2">
    <source>
        <dbReference type="EMBL" id="SDO10296.1"/>
    </source>
</evidence>
<feature type="compositionally biased region" description="Acidic residues" evidence="1">
    <location>
        <begin position="297"/>
        <end position="309"/>
    </location>
</feature>
<gene>
    <name evidence="2" type="ORF">SAMN05660199_01352</name>
</gene>
<dbReference type="Proteomes" id="UP000199088">
    <property type="component" value="Unassembled WGS sequence"/>
</dbReference>